<dbReference type="Proteomes" id="UP000076989">
    <property type="component" value="Unassembled WGS sequence"/>
</dbReference>
<evidence type="ECO:0000313" key="4">
    <source>
        <dbReference type="Proteomes" id="UP000076989"/>
    </source>
</evidence>
<dbReference type="PANTHER" id="PTHR37806">
    <property type="entry name" value="LMO0724 PROTEIN"/>
    <property type="match status" value="1"/>
</dbReference>
<keyword evidence="1" id="KW-0812">Transmembrane</keyword>
<protein>
    <recommendedName>
        <fullName evidence="2">Peptidase C39-like domain-containing protein</fullName>
    </recommendedName>
</protein>
<name>A0AB34Y238_LACPN</name>
<dbReference type="Gene3D" id="3.90.70.10">
    <property type="entry name" value="Cysteine proteinases"/>
    <property type="match status" value="1"/>
</dbReference>
<evidence type="ECO:0000313" key="3">
    <source>
        <dbReference type="EMBL" id="KZU05590.1"/>
    </source>
</evidence>
<keyword evidence="1" id="KW-1133">Transmembrane helix</keyword>
<dbReference type="AlphaFoldDB" id="A0AB34Y238"/>
<accession>A0AB34Y238</accession>
<gene>
    <name evidence="3" type="ORF">Nizo2260_0985</name>
</gene>
<proteinExistence type="predicted"/>
<dbReference type="InterPro" id="IPR039563">
    <property type="entry name" value="Peptidase_C39_single_dom"/>
</dbReference>
<comment type="caution">
    <text evidence="3">The sequence shown here is derived from an EMBL/GenBank/DDBJ whole genome shotgun (WGS) entry which is preliminary data.</text>
</comment>
<dbReference type="InterPro" id="IPR039564">
    <property type="entry name" value="Peptidase_C39-like"/>
</dbReference>
<evidence type="ECO:0000256" key="1">
    <source>
        <dbReference type="SAM" id="Phobius"/>
    </source>
</evidence>
<feature type="transmembrane region" description="Helical" evidence="1">
    <location>
        <begin position="22"/>
        <end position="45"/>
    </location>
</feature>
<reference evidence="3 4" key="1">
    <citation type="submission" date="2016-03" db="EMBL/GenBank/DDBJ databases">
        <title>Comparative genomics of 54 Lactobacillus plantarum strains reveals genomic uncoupling from niche constraints.</title>
        <authorList>
            <person name="Martino M.E."/>
        </authorList>
    </citation>
    <scope>NUCLEOTIDE SEQUENCE [LARGE SCALE GENOMIC DNA]</scope>
    <source>
        <strain evidence="3 4">Nizo2260</strain>
    </source>
</reference>
<dbReference type="Pfam" id="PF13529">
    <property type="entry name" value="Peptidase_C39_2"/>
    <property type="match status" value="1"/>
</dbReference>
<evidence type="ECO:0000259" key="2">
    <source>
        <dbReference type="Pfam" id="PF13529"/>
    </source>
</evidence>
<organism evidence="3 4">
    <name type="scientific">Lactiplantibacillus plantarum</name>
    <name type="common">Lactobacillus plantarum</name>
    <dbReference type="NCBI Taxonomy" id="1590"/>
    <lineage>
        <taxon>Bacteria</taxon>
        <taxon>Bacillati</taxon>
        <taxon>Bacillota</taxon>
        <taxon>Bacilli</taxon>
        <taxon>Lactobacillales</taxon>
        <taxon>Lactobacillaceae</taxon>
        <taxon>Lactiplantibacillus</taxon>
    </lineage>
</organism>
<feature type="transmembrane region" description="Helical" evidence="1">
    <location>
        <begin position="57"/>
        <end position="75"/>
    </location>
</feature>
<dbReference type="EMBL" id="LUWI01000016">
    <property type="protein sequence ID" value="KZU05590.1"/>
    <property type="molecule type" value="Genomic_DNA"/>
</dbReference>
<dbReference type="CDD" id="cd02549">
    <property type="entry name" value="Peptidase_C39A"/>
    <property type="match status" value="1"/>
</dbReference>
<dbReference type="PANTHER" id="PTHR37806:SF1">
    <property type="entry name" value="PEPTIDASE C39-LIKE DOMAIN-CONTAINING PROTEIN"/>
    <property type="match status" value="1"/>
</dbReference>
<sequence length="334" mass="37943">MLFQACFFANYFNYVHQICHTLLFNLMITSIIMKTVNLLITILREGEDQALIRMSRWWWRILVGGVLVSGVVYPAQAAVTTYPITGIQVVQTRVYQTNSQNGVGYHLTVVRHQRAQLRVNLHLKYHQHTQWMRTEQADIYRNGHYQRFYYVHNGHQQSGWIAANQLKPASTASVQLRVPLIDQLPELPTGCEMTATTMMLQYAGVNINKEQFASHVPRSSNPNTGFVGDPASAYGIGLYIYPQGLLPTIRHYLPSAVDLSGVGLQRLKAQLTKRHPVVAWVQGLDGFASHTVTLTGYTTATIRYNDPWRGQSGQMDNQAFETMWQLNGRRALSY</sequence>
<feature type="domain" description="Peptidase C39-like" evidence="2">
    <location>
        <begin position="176"/>
        <end position="308"/>
    </location>
</feature>
<keyword evidence="1" id="KW-0472">Membrane</keyword>